<name>A0A8J5KAA8_ZINOF</name>
<organism evidence="2 3">
    <name type="scientific">Zingiber officinale</name>
    <name type="common">Ginger</name>
    <name type="synonym">Amomum zingiber</name>
    <dbReference type="NCBI Taxonomy" id="94328"/>
    <lineage>
        <taxon>Eukaryota</taxon>
        <taxon>Viridiplantae</taxon>
        <taxon>Streptophyta</taxon>
        <taxon>Embryophyta</taxon>
        <taxon>Tracheophyta</taxon>
        <taxon>Spermatophyta</taxon>
        <taxon>Magnoliopsida</taxon>
        <taxon>Liliopsida</taxon>
        <taxon>Zingiberales</taxon>
        <taxon>Zingiberaceae</taxon>
        <taxon>Zingiber</taxon>
    </lineage>
</organism>
<dbReference type="InterPro" id="IPR000182">
    <property type="entry name" value="GNAT_dom"/>
</dbReference>
<dbReference type="PANTHER" id="PTHR46067">
    <property type="entry name" value="ACYL-COA N-ACYLTRANSFERASES (NAT) SUPERFAMILY PROTEIN"/>
    <property type="match status" value="1"/>
</dbReference>
<dbReference type="Pfam" id="PF13302">
    <property type="entry name" value="Acetyltransf_3"/>
    <property type="match status" value="1"/>
</dbReference>
<proteinExistence type="predicted"/>
<accession>A0A8J5KAA8</accession>
<reference evidence="2 3" key="1">
    <citation type="submission" date="2020-08" db="EMBL/GenBank/DDBJ databases">
        <title>Plant Genome Project.</title>
        <authorList>
            <person name="Zhang R.-G."/>
        </authorList>
    </citation>
    <scope>NUCLEOTIDE SEQUENCE [LARGE SCALE GENOMIC DNA]</scope>
    <source>
        <tissue evidence="2">Rhizome</tissue>
    </source>
</reference>
<dbReference type="OrthoDB" id="630895at2759"/>
<gene>
    <name evidence="2" type="ORF">ZIOFF_057488</name>
</gene>
<evidence type="ECO:0000259" key="1">
    <source>
        <dbReference type="PROSITE" id="PS51186"/>
    </source>
</evidence>
<dbReference type="AlphaFoldDB" id="A0A8J5KAA8"/>
<dbReference type="PROSITE" id="PS51186">
    <property type="entry name" value="GNAT"/>
    <property type="match status" value="1"/>
</dbReference>
<keyword evidence="3" id="KW-1185">Reference proteome</keyword>
<feature type="domain" description="N-acetyltransferase" evidence="1">
    <location>
        <begin position="12"/>
        <end position="172"/>
    </location>
</feature>
<comment type="caution">
    <text evidence="2">The sequence shown here is derived from an EMBL/GenBank/DDBJ whole genome shotgun (WGS) entry which is preliminary data.</text>
</comment>
<evidence type="ECO:0000313" key="2">
    <source>
        <dbReference type="EMBL" id="KAG6480900.1"/>
    </source>
</evidence>
<dbReference type="GO" id="GO:0016747">
    <property type="term" value="F:acyltransferase activity, transferring groups other than amino-acyl groups"/>
    <property type="evidence" value="ECO:0007669"/>
    <property type="project" value="InterPro"/>
</dbReference>
<dbReference type="PANTHER" id="PTHR46067:SF2">
    <property type="entry name" value="ACETYLTRANSFERASE, GNAT FAMILY PROTEIN, EXPRESSED"/>
    <property type="match status" value="1"/>
</dbReference>
<protein>
    <recommendedName>
        <fullName evidence="1">N-acetyltransferase domain-containing protein</fullName>
    </recommendedName>
</protein>
<sequence>MEQSKAVEFPLVALRPFVLADADSLMTWASDARVTLFQRRHPLTAVDDARRYIADHILPHPFYRAICLGASGRPVGSISVQRSNEPHRASVGYRVAHDFWGRGIATAALRAVTPAVFEAWPELERLEAVADVENPASQRVLEKAGFHREGVLRKYVMLKGESRDMVMYSFLASDLSKLCSDARVK</sequence>
<dbReference type="EMBL" id="JACMSC010000016">
    <property type="protein sequence ID" value="KAG6480900.1"/>
    <property type="molecule type" value="Genomic_DNA"/>
</dbReference>
<dbReference type="Proteomes" id="UP000734854">
    <property type="component" value="Unassembled WGS sequence"/>
</dbReference>
<evidence type="ECO:0000313" key="3">
    <source>
        <dbReference type="Proteomes" id="UP000734854"/>
    </source>
</evidence>